<feature type="signal peptide" evidence="2">
    <location>
        <begin position="1"/>
        <end position="20"/>
    </location>
</feature>
<proteinExistence type="predicted"/>
<keyword evidence="4" id="KW-1185">Reference proteome</keyword>
<accession>A0A8S3TX29</accession>
<gene>
    <name evidence="3" type="ORF">MEDL_50646</name>
</gene>
<evidence type="ECO:0000313" key="3">
    <source>
        <dbReference type="EMBL" id="CAG2238204.1"/>
    </source>
</evidence>
<feature type="chain" id="PRO_5035747819" evidence="2">
    <location>
        <begin position="21"/>
        <end position="298"/>
    </location>
</feature>
<keyword evidence="1" id="KW-1133">Transmembrane helix</keyword>
<reference evidence="3" key="1">
    <citation type="submission" date="2021-03" db="EMBL/GenBank/DDBJ databases">
        <authorList>
            <person name="Bekaert M."/>
        </authorList>
    </citation>
    <scope>NUCLEOTIDE SEQUENCE</scope>
</reference>
<name>A0A8S3TX29_MYTED</name>
<keyword evidence="1" id="KW-0472">Membrane</keyword>
<sequence length="298" mass="33580">MIFLLVCFLLTLLFINYGNCVPENACLNPSNEIYCCNGYEWIDNRCEACRIGYSTPILNITCQPCMHPFFGDKCSGLCPCSETERCNHVNGSCTSTIESTIPSSYLTTETTTDKINIESTSLKSVTSEEVQTVTAQVVVSPFDKETGTFSSTNLIIYCLAAACFILILALCYFFNKHRINAKQKQLHVITNPEDVALNDKQQKEEDIEMESDLYMYHVIDESQMIESCDKPKQPNVYLDVVSSSVSDSSDIEDKTKDTNEYLHPYHSLVGKKIPMIMKGNPISTIKQKMDTSIHITHY</sequence>
<dbReference type="AlphaFoldDB" id="A0A8S3TX29"/>
<evidence type="ECO:0000313" key="4">
    <source>
        <dbReference type="Proteomes" id="UP000683360"/>
    </source>
</evidence>
<evidence type="ECO:0000256" key="2">
    <source>
        <dbReference type="SAM" id="SignalP"/>
    </source>
</evidence>
<feature type="transmembrane region" description="Helical" evidence="1">
    <location>
        <begin position="154"/>
        <end position="174"/>
    </location>
</feature>
<protein>
    <submittedName>
        <fullName evidence="3">Uncharacterized protein</fullName>
    </submittedName>
</protein>
<comment type="caution">
    <text evidence="3">The sequence shown here is derived from an EMBL/GenBank/DDBJ whole genome shotgun (WGS) entry which is preliminary data.</text>
</comment>
<keyword evidence="2" id="KW-0732">Signal</keyword>
<evidence type="ECO:0000256" key="1">
    <source>
        <dbReference type="SAM" id="Phobius"/>
    </source>
</evidence>
<dbReference type="EMBL" id="CAJPWZ010002417">
    <property type="protein sequence ID" value="CAG2238204.1"/>
    <property type="molecule type" value="Genomic_DNA"/>
</dbReference>
<dbReference type="Proteomes" id="UP000683360">
    <property type="component" value="Unassembled WGS sequence"/>
</dbReference>
<organism evidence="3 4">
    <name type="scientific">Mytilus edulis</name>
    <name type="common">Blue mussel</name>
    <dbReference type="NCBI Taxonomy" id="6550"/>
    <lineage>
        <taxon>Eukaryota</taxon>
        <taxon>Metazoa</taxon>
        <taxon>Spiralia</taxon>
        <taxon>Lophotrochozoa</taxon>
        <taxon>Mollusca</taxon>
        <taxon>Bivalvia</taxon>
        <taxon>Autobranchia</taxon>
        <taxon>Pteriomorphia</taxon>
        <taxon>Mytilida</taxon>
        <taxon>Mytiloidea</taxon>
        <taxon>Mytilidae</taxon>
        <taxon>Mytilinae</taxon>
        <taxon>Mytilus</taxon>
    </lineage>
</organism>
<keyword evidence="1" id="KW-0812">Transmembrane</keyword>